<reference evidence="2" key="1">
    <citation type="journal article" date="2015" name="Proc. Natl. Acad. Sci. U.S.A.">
        <title>Networks of energetic and metabolic interactions define dynamics in microbial communities.</title>
        <authorList>
            <person name="Embree M."/>
            <person name="Liu J.K."/>
            <person name="Al-Bassam M.M."/>
            <person name="Zengler K."/>
        </authorList>
    </citation>
    <scope>NUCLEOTIDE SEQUENCE</scope>
</reference>
<sequence length="54" mass="5962">MPDEAGLPKINCGPRRGRPYCFEQQRAQIVVPGGGFFVLLAFLLNLFIAGQELL</sequence>
<keyword evidence="1" id="KW-0812">Transmembrane</keyword>
<feature type="transmembrane region" description="Helical" evidence="1">
    <location>
        <begin position="29"/>
        <end position="48"/>
    </location>
</feature>
<gene>
    <name evidence="2" type="ORF">ASZ90_018665</name>
</gene>
<proteinExistence type="predicted"/>
<evidence type="ECO:0000313" key="2">
    <source>
        <dbReference type="EMBL" id="KUG03885.1"/>
    </source>
</evidence>
<protein>
    <submittedName>
        <fullName evidence="2">Uncharacterized protein</fullName>
    </submittedName>
</protein>
<keyword evidence="1" id="KW-1133">Transmembrane helix</keyword>
<dbReference type="AlphaFoldDB" id="A0A0W8E647"/>
<dbReference type="EMBL" id="LNQE01001865">
    <property type="protein sequence ID" value="KUG03885.1"/>
    <property type="molecule type" value="Genomic_DNA"/>
</dbReference>
<accession>A0A0W8E647</accession>
<evidence type="ECO:0000256" key="1">
    <source>
        <dbReference type="SAM" id="Phobius"/>
    </source>
</evidence>
<keyword evidence="1" id="KW-0472">Membrane</keyword>
<organism evidence="2">
    <name type="scientific">hydrocarbon metagenome</name>
    <dbReference type="NCBI Taxonomy" id="938273"/>
    <lineage>
        <taxon>unclassified sequences</taxon>
        <taxon>metagenomes</taxon>
        <taxon>ecological metagenomes</taxon>
    </lineage>
</organism>
<name>A0A0W8E647_9ZZZZ</name>
<comment type="caution">
    <text evidence="2">The sequence shown here is derived from an EMBL/GenBank/DDBJ whole genome shotgun (WGS) entry which is preliminary data.</text>
</comment>